<feature type="compositionally biased region" description="Polar residues" evidence="8">
    <location>
        <begin position="445"/>
        <end position="463"/>
    </location>
</feature>
<dbReference type="SMART" id="SM00355">
    <property type="entry name" value="ZnF_C2H2"/>
    <property type="match status" value="2"/>
</dbReference>
<sequence length="515" mass="55783">MSDHYKSPRGAARSLANSPHEALRDPLLSDEPEALLSAQQSLLHRFGPAQILYPATHASQIDSFPSGVFIPSYPQPQSYPRDQYGATPPDHPKAPAYSFTVLRSDPTTSSLEHVATSTNLQDLLPHQSGSNCTASGTSPSNPSQPQNASLAIVKAAPSFRVAVQPPPMPDIGPPRKKYRLLVSVDNEADAGSEADRLSADEYEIRKESPRYGSPSALQPSTSVNEPAPTSFTYTFDLSASSSTCHAGMRLFSEGDPENGAGNEVAVVGTQNQSGGNSAKDGRRHTCSICHKRFNRPSSLRIHETTHTGVKPFRCQWPGCGRFFNVNSNMRRHYRNHLTTGSPATQSHDLPTSPRRTPRVHGELISFDEPEAGEGGSIGRNLDDPNPDRMDEGSESDPESEGRDEDDQSEMETEVARPDSETSLSSLATSPSSCAFRYQPYPSQIKPASSTGSPFVHSYTQSHLRFTGRSPSRSPSPAWSSPSSCSSDSRSPSPVDDSRRYSQSCSTQLRPAFPPS</sequence>
<organism evidence="10 11">
    <name type="scientific">Jaapia argillacea MUCL 33604</name>
    <dbReference type="NCBI Taxonomy" id="933084"/>
    <lineage>
        <taxon>Eukaryota</taxon>
        <taxon>Fungi</taxon>
        <taxon>Dikarya</taxon>
        <taxon>Basidiomycota</taxon>
        <taxon>Agaricomycotina</taxon>
        <taxon>Agaricomycetes</taxon>
        <taxon>Agaricomycetidae</taxon>
        <taxon>Jaapiales</taxon>
        <taxon>Jaapiaceae</taxon>
        <taxon>Jaapia</taxon>
    </lineage>
</organism>
<name>A0A067PLX5_9AGAM</name>
<evidence type="ECO:0000256" key="7">
    <source>
        <dbReference type="PROSITE-ProRule" id="PRU00042"/>
    </source>
</evidence>
<feature type="compositionally biased region" description="Basic and acidic residues" evidence="8">
    <location>
        <begin position="380"/>
        <end position="391"/>
    </location>
</feature>
<dbReference type="SUPFAM" id="SSF57667">
    <property type="entry name" value="beta-beta-alpha zinc fingers"/>
    <property type="match status" value="1"/>
</dbReference>
<feature type="region of interest" description="Disordered" evidence="8">
    <location>
        <begin position="1"/>
        <end position="28"/>
    </location>
</feature>
<dbReference type="PROSITE" id="PS50157">
    <property type="entry name" value="ZINC_FINGER_C2H2_2"/>
    <property type="match status" value="2"/>
</dbReference>
<dbReference type="GO" id="GO:0005634">
    <property type="term" value="C:nucleus"/>
    <property type="evidence" value="ECO:0007669"/>
    <property type="project" value="UniProtKB-SubCell"/>
</dbReference>
<evidence type="ECO:0000256" key="2">
    <source>
        <dbReference type="ARBA" id="ARBA00022723"/>
    </source>
</evidence>
<gene>
    <name evidence="10" type="ORF">JAAARDRAFT_198667</name>
</gene>
<dbReference type="PROSITE" id="PS00028">
    <property type="entry name" value="ZINC_FINGER_C2H2_1"/>
    <property type="match status" value="2"/>
</dbReference>
<feature type="compositionally biased region" description="Polar residues" evidence="8">
    <location>
        <begin position="336"/>
        <end position="349"/>
    </location>
</feature>
<dbReference type="GO" id="GO:0000981">
    <property type="term" value="F:DNA-binding transcription factor activity, RNA polymerase II-specific"/>
    <property type="evidence" value="ECO:0007669"/>
    <property type="project" value="TreeGrafter"/>
</dbReference>
<dbReference type="InterPro" id="IPR013087">
    <property type="entry name" value="Znf_C2H2_type"/>
</dbReference>
<evidence type="ECO:0000256" key="1">
    <source>
        <dbReference type="ARBA" id="ARBA00004123"/>
    </source>
</evidence>
<keyword evidence="4 7" id="KW-0863">Zinc-finger</keyword>
<evidence type="ECO:0000256" key="6">
    <source>
        <dbReference type="ARBA" id="ARBA00023242"/>
    </source>
</evidence>
<dbReference type="OrthoDB" id="6077919at2759"/>
<feature type="compositionally biased region" description="Polar residues" evidence="8">
    <location>
        <begin position="121"/>
        <end position="137"/>
    </location>
</feature>
<dbReference type="FunFam" id="3.30.160.60:FF:000145">
    <property type="entry name" value="Zinc finger protein 574"/>
    <property type="match status" value="1"/>
</dbReference>
<feature type="compositionally biased region" description="Polar residues" evidence="8">
    <location>
        <begin position="215"/>
        <end position="225"/>
    </location>
</feature>
<keyword evidence="11" id="KW-1185">Reference proteome</keyword>
<feature type="region of interest" description="Disordered" evidence="8">
    <location>
        <begin position="187"/>
        <end position="225"/>
    </location>
</feature>
<accession>A0A067PLX5</accession>
<feature type="region of interest" description="Disordered" evidence="8">
    <location>
        <begin position="336"/>
        <end position="515"/>
    </location>
</feature>
<feature type="region of interest" description="Disordered" evidence="8">
    <location>
        <begin position="121"/>
        <end position="148"/>
    </location>
</feature>
<dbReference type="EMBL" id="KL197743">
    <property type="protein sequence ID" value="KDQ52017.1"/>
    <property type="molecule type" value="Genomic_DNA"/>
</dbReference>
<keyword evidence="3" id="KW-0677">Repeat</keyword>
<feature type="compositionally biased region" description="Low complexity" evidence="8">
    <location>
        <begin position="420"/>
        <end position="432"/>
    </location>
</feature>
<dbReference type="AlphaFoldDB" id="A0A067PLX5"/>
<feature type="compositionally biased region" description="Low complexity" evidence="8">
    <location>
        <begin position="138"/>
        <end position="147"/>
    </location>
</feature>
<feature type="compositionally biased region" description="Acidic residues" evidence="8">
    <location>
        <begin position="392"/>
        <end position="412"/>
    </location>
</feature>
<dbReference type="GO" id="GO:0008270">
    <property type="term" value="F:zinc ion binding"/>
    <property type="evidence" value="ECO:0007669"/>
    <property type="project" value="UniProtKB-KW"/>
</dbReference>
<feature type="compositionally biased region" description="Low complexity" evidence="8">
    <location>
        <begin position="468"/>
        <end position="494"/>
    </location>
</feature>
<evidence type="ECO:0000259" key="9">
    <source>
        <dbReference type="PROSITE" id="PS50157"/>
    </source>
</evidence>
<dbReference type="InParanoid" id="A0A067PLX5"/>
<keyword evidence="6" id="KW-0539">Nucleus</keyword>
<feature type="compositionally biased region" description="Basic and acidic residues" evidence="8">
    <location>
        <begin position="193"/>
        <end position="209"/>
    </location>
</feature>
<dbReference type="Proteomes" id="UP000027265">
    <property type="component" value="Unassembled WGS sequence"/>
</dbReference>
<dbReference type="PANTHER" id="PTHR24394:SF29">
    <property type="entry name" value="MYONEURIN"/>
    <property type="match status" value="1"/>
</dbReference>
<dbReference type="STRING" id="933084.A0A067PLX5"/>
<evidence type="ECO:0000256" key="5">
    <source>
        <dbReference type="ARBA" id="ARBA00022833"/>
    </source>
</evidence>
<keyword evidence="5" id="KW-0862">Zinc</keyword>
<dbReference type="PANTHER" id="PTHR24394">
    <property type="entry name" value="ZINC FINGER PROTEIN"/>
    <property type="match status" value="1"/>
</dbReference>
<keyword evidence="2" id="KW-0479">Metal-binding</keyword>
<feature type="region of interest" description="Disordered" evidence="8">
    <location>
        <begin position="72"/>
        <end position="91"/>
    </location>
</feature>
<dbReference type="Gene3D" id="3.30.160.60">
    <property type="entry name" value="Classic Zinc Finger"/>
    <property type="match status" value="2"/>
</dbReference>
<comment type="subcellular location">
    <subcellularLocation>
        <location evidence="1">Nucleus</location>
    </subcellularLocation>
</comment>
<reference evidence="11" key="1">
    <citation type="journal article" date="2014" name="Proc. Natl. Acad. Sci. U.S.A.">
        <title>Extensive sampling of basidiomycete genomes demonstrates inadequacy of the white-rot/brown-rot paradigm for wood decay fungi.</title>
        <authorList>
            <person name="Riley R."/>
            <person name="Salamov A.A."/>
            <person name="Brown D.W."/>
            <person name="Nagy L.G."/>
            <person name="Floudas D."/>
            <person name="Held B.W."/>
            <person name="Levasseur A."/>
            <person name="Lombard V."/>
            <person name="Morin E."/>
            <person name="Otillar R."/>
            <person name="Lindquist E.A."/>
            <person name="Sun H."/>
            <person name="LaButti K.M."/>
            <person name="Schmutz J."/>
            <person name="Jabbour D."/>
            <person name="Luo H."/>
            <person name="Baker S.E."/>
            <person name="Pisabarro A.G."/>
            <person name="Walton J.D."/>
            <person name="Blanchette R.A."/>
            <person name="Henrissat B."/>
            <person name="Martin F."/>
            <person name="Cullen D."/>
            <person name="Hibbett D.S."/>
            <person name="Grigoriev I.V."/>
        </authorList>
    </citation>
    <scope>NUCLEOTIDE SEQUENCE [LARGE SCALE GENOMIC DNA]</scope>
    <source>
        <strain evidence="11">MUCL 33604</strain>
    </source>
</reference>
<evidence type="ECO:0000256" key="8">
    <source>
        <dbReference type="SAM" id="MobiDB-lite"/>
    </source>
</evidence>
<feature type="domain" description="C2H2-type" evidence="9">
    <location>
        <begin position="284"/>
        <end position="311"/>
    </location>
</feature>
<evidence type="ECO:0000313" key="10">
    <source>
        <dbReference type="EMBL" id="KDQ52017.1"/>
    </source>
</evidence>
<protein>
    <recommendedName>
        <fullName evidence="9">C2H2-type domain-containing protein</fullName>
    </recommendedName>
</protein>
<evidence type="ECO:0000256" key="3">
    <source>
        <dbReference type="ARBA" id="ARBA00022737"/>
    </source>
</evidence>
<feature type="domain" description="C2H2-type" evidence="9">
    <location>
        <begin position="312"/>
        <end position="336"/>
    </location>
</feature>
<dbReference type="Pfam" id="PF00096">
    <property type="entry name" value="zf-C2H2"/>
    <property type="match status" value="2"/>
</dbReference>
<dbReference type="InterPro" id="IPR036236">
    <property type="entry name" value="Znf_C2H2_sf"/>
</dbReference>
<evidence type="ECO:0000256" key="4">
    <source>
        <dbReference type="ARBA" id="ARBA00022771"/>
    </source>
</evidence>
<proteinExistence type="predicted"/>
<dbReference type="HOGENOM" id="CLU_528990_0_0_1"/>
<evidence type="ECO:0000313" key="11">
    <source>
        <dbReference type="Proteomes" id="UP000027265"/>
    </source>
</evidence>